<dbReference type="Pfam" id="PF11864">
    <property type="entry name" value="DUF3384"/>
    <property type="match status" value="1"/>
</dbReference>
<feature type="compositionally biased region" description="Polar residues" evidence="2">
    <location>
        <begin position="1200"/>
        <end position="1211"/>
    </location>
</feature>
<dbReference type="GO" id="GO:0051726">
    <property type="term" value="P:regulation of cell cycle"/>
    <property type="evidence" value="ECO:0007669"/>
    <property type="project" value="TreeGrafter"/>
</dbReference>
<feature type="region of interest" description="Disordered" evidence="2">
    <location>
        <begin position="679"/>
        <end position="699"/>
    </location>
</feature>
<dbReference type="InterPro" id="IPR024584">
    <property type="entry name" value="Tuberin_N"/>
</dbReference>
<feature type="compositionally biased region" description="Polar residues" evidence="2">
    <location>
        <begin position="1176"/>
        <end position="1189"/>
    </location>
</feature>
<dbReference type="InterPro" id="IPR027107">
    <property type="entry name" value="Tuberin/Ral-act_asu"/>
</dbReference>
<dbReference type="PANTHER" id="PTHR10063:SF0">
    <property type="entry name" value="TUBERIN"/>
    <property type="match status" value="1"/>
</dbReference>
<dbReference type="PANTHER" id="PTHR10063">
    <property type="entry name" value="TUBERIN"/>
    <property type="match status" value="1"/>
</dbReference>
<feature type="compositionally biased region" description="Polar residues" evidence="2">
    <location>
        <begin position="1568"/>
        <end position="1583"/>
    </location>
</feature>
<dbReference type="FunFam" id="3.40.50.11210:FF:000007">
    <property type="entry name" value="Tuberous sclerosis 2"/>
    <property type="match status" value="1"/>
</dbReference>
<feature type="compositionally biased region" description="Low complexity" evidence="2">
    <location>
        <begin position="1164"/>
        <end position="1175"/>
    </location>
</feature>
<evidence type="ECO:0000313" key="4">
    <source>
        <dbReference type="EMBL" id="CAG6618114.1"/>
    </source>
</evidence>
<evidence type="ECO:0000256" key="2">
    <source>
        <dbReference type="SAM" id="MobiDB-lite"/>
    </source>
</evidence>
<dbReference type="InterPro" id="IPR000331">
    <property type="entry name" value="Rap/Ran_GAP_dom"/>
</dbReference>
<feature type="compositionally biased region" description="Low complexity" evidence="2">
    <location>
        <begin position="1386"/>
        <end position="1398"/>
    </location>
</feature>
<evidence type="ECO:0000256" key="1">
    <source>
        <dbReference type="ARBA" id="ARBA00022468"/>
    </source>
</evidence>
<dbReference type="GO" id="GO:0033596">
    <property type="term" value="C:TSC1-TSC2 complex"/>
    <property type="evidence" value="ECO:0007669"/>
    <property type="project" value="InterPro"/>
</dbReference>
<feature type="compositionally biased region" description="Polar residues" evidence="2">
    <location>
        <begin position="1596"/>
        <end position="1605"/>
    </location>
</feature>
<accession>A0A8D8PXU9</accession>
<dbReference type="InterPro" id="IPR018515">
    <property type="entry name" value="Tuberin-type_domain"/>
</dbReference>
<dbReference type="PROSITE" id="PS50085">
    <property type="entry name" value="RAPGAP"/>
    <property type="match status" value="1"/>
</dbReference>
<dbReference type="GO" id="GO:0005096">
    <property type="term" value="F:GTPase activator activity"/>
    <property type="evidence" value="ECO:0007669"/>
    <property type="project" value="UniProtKB-KW"/>
</dbReference>
<feature type="compositionally biased region" description="Low complexity" evidence="2">
    <location>
        <begin position="1452"/>
        <end position="1476"/>
    </location>
</feature>
<feature type="compositionally biased region" description="Basic and acidic residues" evidence="2">
    <location>
        <begin position="1606"/>
        <end position="1623"/>
    </location>
</feature>
<feature type="compositionally biased region" description="Basic and acidic residues" evidence="2">
    <location>
        <begin position="1481"/>
        <end position="1492"/>
    </location>
</feature>
<feature type="region of interest" description="Disordered" evidence="2">
    <location>
        <begin position="1926"/>
        <end position="1955"/>
    </location>
</feature>
<keyword evidence="1" id="KW-0343">GTPase activation</keyword>
<feature type="compositionally biased region" description="Polar residues" evidence="2">
    <location>
        <begin position="1517"/>
        <end position="1527"/>
    </location>
</feature>
<dbReference type="InterPro" id="IPR035974">
    <property type="entry name" value="Rap/Ran-GAP_sf"/>
</dbReference>
<proteinExistence type="predicted"/>
<name>A0A8D8PXU9_9HEMI</name>
<dbReference type="SUPFAM" id="SSF111347">
    <property type="entry name" value="Rap/Ran-GAP"/>
    <property type="match status" value="1"/>
</dbReference>
<feature type="domain" description="Rap-GAP" evidence="3">
    <location>
        <begin position="1697"/>
        <end position="1926"/>
    </location>
</feature>
<evidence type="ECO:0000259" key="3">
    <source>
        <dbReference type="PROSITE" id="PS50085"/>
    </source>
</evidence>
<dbReference type="GO" id="GO:0005634">
    <property type="term" value="C:nucleus"/>
    <property type="evidence" value="ECO:0007669"/>
    <property type="project" value="InterPro"/>
</dbReference>
<dbReference type="GO" id="GO:0051056">
    <property type="term" value="P:regulation of small GTPase mediated signal transduction"/>
    <property type="evidence" value="ECO:0007669"/>
    <property type="project" value="InterPro"/>
</dbReference>
<reference evidence="4" key="1">
    <citation type="submission" date="2021-05" db="EMBL/GenBank/DDBJ databases">
        <authorList>
            <person name="Alioto T."/>
            <person name="Alioto T."/>
            <person name="Gomez Garrido J."/>
        </authorList>
    </citation>
    <scope>NUCLEOTIDE SEQUENCE</scope>
</reference>
<dbReference type="GO" id="GO:0046627">
    <property type="term" value="P:negative regulation of insulin receptor signaling pathway"/>
    <property type="evidence" value="ECO:0007669"/>
    <property type="project" value="TreeGrafter"/>
</dbReference>
<dbReference type="Pfam" id="PF02145">
    <property type="entry name" value="Rap_GAP"/>
    <property type="match status" value="1"/>
</dbReference>
<dbReference type="SUPFAM" id="SSF48371">
    <property type="entry name" value="ARM repeat"/>
    <property type="match status" value="2"/>
</dbReference>
<feature type="compositionally biased region" description="Basic and acidic residues" evidence="2">
    <location>
        <begin position="1935"/>
        <end position="1947"/>
    </location>
</feature>
<dbReference type="GO" id="GO:0030178">
    <property type="term" value="P:negative regulation of Wnt signaling pathway"/>
    <property type="evidence" value="ECO:0007669"/>
    <property type="project" value="TreeGrafter"/>
</dbReference>
<dbReference type="InterPro" id="IPR003913">
    <property type="entry name" value="Tuberin"/>
</dbReference>
<protein>
    <submittedName>
        <fullName evidence="4">Tuberin</fullName>
    </submittedName>
</protein>
<dbReference type="GO" id="GO:0051898">
    <property type="term" value="P:negative regulation of phosphatidylinositol 3-kinase/protein kinase B signal transduction"/>
    <property type="evidence" value="ECO:0007669"/>
    <property type="project" value="TreeGrafter"/>
</dbReference>
<feature type="region of interest" description="Disordered" evidence="2">
    <location>
        <begin position="1164"/>
        <end position="1225"/>
    </location>
</feature>
<sequence>MSKDKTFEKLRQFFRMKKGDVSQLHQKEYFQLTPEIEREICATDNSIQSRIKKLRELSEHVLYSHLEEIAIVKIYDHIVDLLRPEVPKEFRCVTFQFMRCIVQGQYETIVFMRRKIFLLIQTHNIVEDLVQRLELLQTLTKNGIDILHFEEDIVKFMMNWMKEVVDNNQTTLFLGILVNIIKYNAAHIDEDVLSLLVLNVCFLVLYKDQSLIPSCLDIFDAVVCYSTMSPEVLPNFIRTFCQLINMHTYSQTCWKIMKNVLGTHMGHASVHIMCNLLSIDPDVQERHTISPLRGAMFCVAQAMWGAKEFPNVRYTLSSVLGYMKSALTCHHPHCDHTMVAMEAANCLHLLFLKLGPRLGYHVWTCVLEVIEALVCVVENKKSKPLDPSTLTLARDALVECLTDIENLMLNRQFHGPERQVFVLIERCSHMLPEPLVLRLITYLTKGIEPVTSNWLDKMDSLLETYLRTDSRTKIRTKALEEVAIIFDHNCRLFETEILSLILKHVRDIHQDPDPVVRASAARLILKLCSDVQSPELTLKLMESLQKMLLRPYYCSDPPPVANDTDVQDVKVIVEGLVSLFSTNMYIMPSINVINAFSILAAHLEMHYKKPHVMESMASIRRKIFDCFLRIRVNGSYNVGYHDPPGKTKFSAFLQIDYLDSPTPPTIRIDEIRWKDESSSVQAPAHSHSSGTGPSDTLTITDPDIATIVRDASDLRVEEREEDEEDLILDRASLKKKFIITLPRAPLKLPTPTKYPMAYISLSPAVQCIVIALRHDLDWTIVSFLLQEIPHSLRNRALVLTRYNNDVDDLAAALCNMILLPPTPGTGGVGGERRTPGPDTYRNAPGRFSRLELHCHVFPVLASLASYHASLAPPLQQRLIKCLEFGATKVTTESERGYSRQEKCITALTTCTLEMEREMVKLLPEVLLNLSKISITTSIAIPILEFVSMLTRLPKLFSNFVGDQYMSVFAICMPCTNPFKYNHYTVSLAHHVIAVWFLKCRFNFRRDFVRFITNGLRANIIIPFEEGINLLSKSTTSSLVNEDSSNRKRSSSLTEQGSRIRQLRTAPPIDLMRPQMDRELMGFHQELTETLMDLMARYTYGTSSPVSKRLPLTELILAEGPCTTWIVGNKLISITTSACSQKPQREHGVCDRCYRICWPTSDLDTSLDPSSSSFDSQKSPLMTSSSNDSGIANAGAPPSAGSKTAPVSTVNSPGEEGRNKLGGEPFQCDPAEWTRLDQLLQGDRTDKLCTCWCQNWAEIHVRRATGDISWVTRIQNTPYTRGTASHADLIKMFLPAPQKDDEETERLLALLADIGETIAETKSSNVTIAEQIKVKMEEINAVVGMNRPVSDPVSIPCSPVRRNLSQDSEDVLQEEYEEYADYEGTGRNRNPVRRSNSSPEMSATYKNPFLLKPSGLDKSGELDNTGAEGKKRGGERGGGGDRGGNCEAIPEETAGQGTTPPTPSATPVAAGVNMEPRPNMEPPREPTVDKYGPDDDPLLLLTMPAESEGQPRHALVSKQHSTPSTTQPPHHGSILRQQSSSSSSVSEGHYPATRSSSDASSVSEEGRKSASTSNLTYTHTSLVTSKPPISASGGGSQLSPRLQSKLLTRDGESSLPPLKRDRGHTISVMSPAHRGKHFQRLDLESVKRSIGNRSSSREPVRYGSNPSSVFLSLFHSPQFGGTNEKPILVATEQGKRAISNLDWIPPYETHKVGVLYVGPGQANSELDILRNQYGSIRYMEFLQRLGTLIKLTDADPLNVFLGGLETNGSDGKNTYSWQDEVMQVIFHVATMMPTLESDPNCNNKKKNIGNDYVTIVYNESGVDYNIRTVKGQFIYACVVVEPLEHGISQITVKTREELVQHVGHSEPKVVSDQNVAILARQLALHANFASRILCSLSKGHKSAPYASNWLERLRQIKRIKKKISQEQESMAAAGGDQHRTKIPDKEQMEDFTDYTT</sequence>
<dbReference type="InterPro" id="IPR011989">
    <property type="entry name" value="ARM-like"/>
</dbReference>
<dbReference type="EMBL" id="HBUF01040932">
    <property type="protein sequence ID" value="CAG6618114.1"/>
    <property type="molecule type" value="Transcribed_RNA"/>
</dbReference>
<dbReference type="PRINTS" id="PR01431">
    <property type="entry name" value="TUBERIN"/>
</dbReference>
<dbReference type="Gene3D" id="1.25.10.10">
    <property type="entry name" value="Leucine-rich Repeat Variant"/>
    <property type="match status" value="1"/>
</dbReference>
<organism evidence="4">
    <name type="scientific">Cacopsylla melanoneura</name>
    <dbReference type="NCBI Taxonomy" id="428564"/>
    <lineage>
        <taxon>Eukaryota</taxon>
        <taxon>Metazoa</taxon>
        <taxon>Ecdysozoa</taxon>
        <taxon>Arthropoda</taxon>
        <taxon>Hexapoda</taxon>
        <taxon>Insecta</taxon>
        <taxon>Pterygota</taxon>
        <taxon>Neoptera</taxon>
        <taxon>Paraneoptera</taxon>
        <taxon>Hemiptera</taxon>
        <taxon>Sternorrhyncha</taxon>
        <taxon>Psylloidea</taxon>
        <taxon>Psyllidae</taxon>
        <taxon>Psyllinae</taxon>
        <taxon>Cacopsylla</taxon>
    </lineage>
</organism>
<dbReference type="GO" id="GO:0032007">
    <property type="term" value="P:negative regulation of TOR signaling"/>
    <property type="evidence" value="ECO:0007669"/>
    <property type="project" value="InterPro"/>
</dbReference>
<feature type="compositionally biased region" description="Basic and acidic residues" evidence="2">
    <location>
        <begin position="1427"/>
        <end position="1438"/>
    </location>
</feature>
<dbReference type="Gene3D" id="3.40.50.11210">
    <property type="entry name" value="Rap/Ran-GAP"/>
    <property type="match status" value="1"/>
</dbReference>
<dbReference type="Pfam" id="PF03542">
    <property type="entry name" value="Tuberin"/>
    <property type="match status" value="2"/>
</dbReference>
<feature type="region of interest" description="Disordered" evidence="2">
    <location>
        <begin position="1039"/>
        <end position="1058"/>
    </location>
</feature>
<dbReference type="InterPro" id="IPR016024">
    <property type="entry name" value="ARM-type_fold"/>
</dbReference>
<feature type="region of interest" description="Disordered" evidence="2">
    <location>
        <begin position="1378"/>
        <end position="1627"/>
    </location>
</feature>